<evidence type="ECO:0000313" key="3">
    <source>
        <dbReference type="Proteomes" id="UP000010116"/>
    </source>
</evidence>
<feature type="region of interest" description="Disordered" evidence="1">
    <location>
        <begin position="55"/>
        <end position="77"/>
    </location>
</feature>
<dbReference type="Proteomes" id="UP000010116">
    <property type="component" value="Unassembled WGS sequence"/>
</dbReference>
<sequence>MTKQELIELIESLHPEDTKGELTGIFIGRHGEVITTDSIRIDMDGGRVILAQKGSGEAQTNKNNWQKELEFARNRKS</sequence>
<feature type="compositionally biased region" description="Basic and acidic residues" evidence="1">
    <location>
        <begin position="65"/>
        <end position="77"/>
    </location>
</feature>
<evidence type="ECO:0000256" key="1">
    <source>
        <dbReference type="SAM" id="MobiDB-lite"/>
    </source>
</evidence>
<dbReference type="AlphaFoldDB" id="J5KK30"/>
<evidence type="ECO:0000313" key="2">
    <source>
        <dbReference type="EMBL" id="EJP72886.1"/>
    </source>
</evidence>
<dbReference type="EMBL" id="JH611185">
    <property type="protein sequence ID" value="EJP72886.1"/>
    <property type="molecule type" value="Genomic_DNA"/>
</dbReference>
<reference evidence="2 3" key="1">
    <citation type="journal article" date="2012" name="ISME J.">
        <title>Genomic insights to SAR86, an abundant and uncultivated marine bacterial lineage.</title>
        <authorList>
            <person name="Dupont C.L."/>
            <person name="Rusch D.B."/>
            <person name="Yooseph S."/>
            <person name="Lombardo M.J."/>
            <person name="Richter R.A."/>
            <person name="Valas R."/>
            <person name="Novotny M."/>
            <person name="Yee-Greenbaum J."/>
            <person name="Selengut J.D."/>
            <person name="Haft D.H."/>
            <person name="Halpern A.L."/>
            <person name="Lasken R.S."/>
            <person name="Nealson K."/>
            <person name="Friedman R."/>
            <person name="Venter J.C."/>
        </authorList>
    </citation>
    <scope>NUCLEOTIDE SEQUENCE [LARGE SCALE GENOMIC DNA]</scope>
</reference>
<organism evidence="2 3">
    <name type="scientific">SAR86 cluster bacterium SAR86B</name>
    <dbReference type="NCBI Taxonomy" id="1123867"/>
    <lineage>
        <taxon>Bacteria</taxon>
        <taxon>Pseudomonadati</taxon>
        <taxon>Pseudomonadota</taxon>
        <taxon>Gammaproteobacteria</taxon>
        <taxon>SAR86 cluster</taxon>
    </lineage>
</organism>
<protein>
    <submittedName>
        <fullName evidence="2">Bifunctional protein FolD</fullName>
    </submittedName>
</protein>
<accession>J5KK30</accession>
<dbReference type="HOGENOM" id="CLU_2636008_0_0_6"/>
<name>J5KK30_9GAMM</name>
<proteinExistence type="predicted"/>
<gene>
    <name evidence="2" type="ORF">NT02SARS_0792</name>
</gene>